<comment type="caution">
    <text evidence="1">The sequence shown here is derived from an EMBL/GenBank/DDBJ whole genome shotgun (WGS) entry which is preliminary data.</text>
</comment>
<keyword evidence="2" id="KW-1185">Reference proteome</keyword>
<name>A0A4Z2JF16_9TELE</name>
<evidence type="ECO:0000313" key="2">
    <source>
        <dbReference type="Proteomes" id="UP000314294"/>
    </source>
</evidence>
<organism evidence="1 2">
    <name type="scientific">Liparis tanakae</name>
    <name type="common">Tanaka's snailfish</name>
    <dbReference type="NCBI Taxonomy" id="230148"/>
    <lineage>
        <taxon>Eukaryota</taxon>
        <taxon>Metazoa</taxon>
        <taxon>Chordata</taxon>
        <taxon>Craniata</taxon>
        <taxon>Vertebrata</taxon>
        <taxon>Euteleostomi</taxon>
        <taxon>Actinopterygii</taxon>
        <taxon>Neopterygii</taxon>
        <taxon>Teleostei</taxon>
        <taxon>Neoteleostei</taxon>
        <taxon>Acanthomorphata</taxon>
        <taxon>Eupercaria</taxon>
        <taxon>Perciformes</taxon>
        <taxon>Cottioidei</taxon>
        <taxon>Cottales</taxon>
        <taxon>Liparidae</taxon>
        <taxon>Liparis</taxon>
    </lineage>
</organism>
<protein>
    <submittedName>
        <fullName evidence="1">Uncharacterized protein</fullName>
    </submittedName>
</protein>
<dbReference type="AlphaFoldDB" id="A0A4Z2JF16"/>
<dbReference type="EMBL" id="SRLO01000004">
    <property type="protein sequence ID" value="TNN88611.1"/>
    <property type="molecule type" value="Genomic_DNA"/>
</dbReference>
<accession>A0A4Z2JF16</accession>
<evidence type="ECO:0000313" key="1">
    <source>
        <dbReference type="EMBL" id="TNN88611.1"/>
    </source>
</evidence>
<sequence>MHQYTHSFHKYCPLRERSCYQQNGVDVLLGGFATQQGPLGKGQVEGQDHFNCEVELHVSLISRHSCTSEDTVMYCDTYAVVPFPSVFLLPFITTVTQPFAFPSPLAVVFANADLHFRTRSLAIATEVTV</sequence>
<proteinExistence type="predicted"/>
<gene>
    <name evidence="1" type="ORF">EYF80_000943</name>
</gene>
<reference evidence="1 2" key="1">
    <citation type="submission" date="2019-03" db="EMBL/GenBank/DDBJ databases">
        <title>First draft genome of Liparis tanakae, snailfish: a comprehensive survey of snailfish specific genes.</title>
        <authorList>
            <person name="Kim W."/>
            <person name="Song I."/>
            <person name="Jeong J.-H."/>
            <person name="Kim D."/>
            <person name="Kim S."/>
            <person name="Ryu S."/>
            <person name="Song J.Y."/>
            <person name="Lee S.K."/>
        </authorList>
    </citation>
    <scope>NUCLEOTIDE SEQUENCE [LARGE SCALE GENOMIC DNA]</scope>
    <source>
        <tissue evidence="1">Muscle</tissue>
    </source>
</reference>
<dbReference type="Proteomes" id="UP000314294">
    <property type="component" value="Unassembled WGS sequence"/>
</dbReference>